<accession>A0A1Y2JWT1</accession>
<evidence type="ECO:0000313" key="3">
    <source>
        <dbReference type="Proteomes" id="UP000193335"/>
    </source>
</evidence>
<evidence type="ECO:0000259" key="1">
    <source>
        <dbReference type="PROSITE" id="PS51704"/>
    </source>
</evidence>
<dbReference type="GO" id="GO:0070291">
    <property type="term" value="P:N-acylethanolamine metabolic process"/>
    <property type="evidence" value="ECO:0007669"/>
    <property type="project" value="TreeGrafter"/>
</dbReference>
<dbReference type="Pfam" id="PF03009">
    <property type="entry name" value="GDPD"/>
    <property type="match status" value="1"/>
</dbReference>
<dbReference type="RefSeq" id="WP_085398504.1">
    <property type="nucleotide sequence ID" value="NZ_NAFL01000186.1"/>
</dbReference>
<comment type="caution">
    <text evidence="2">The sequence shown here is derived from an EMBL/GenBank/DDBJ whole genome shotgun (WGS) entry which is preliminary data.</text>
</comment>
<sequence length="538" mass="59150">MLRQGTVLLNSSGTVANVTDLRGDAVRNVFSCSMRRWRKQLTRLGLIGTIVVASAAAGSVTDANAGDEARPGWMQPRVPACGETTQKFGSNDPNDPVDGTVNKTINEWLQARGNTAAWKSSFGLDRRSLADAESEIDTSGYGKDLFLTGPEAKTRGIDPHRKQILPHRGLFDNSKGILENTISAADNALKHGFHGVELDLRADKSGHAWMMHDSTLGRVTGDPNNCLISDVPTEEIKNMNLSIWNPINNERLPALDRHGNPQQMEDLQKIIDYVREKNRNGDEFNVIIDPKDEVSTIAAIKALSALENADVRRHLGIKIYSTYVPITDRDVAGWENKTTKVLDALVQANVSVQLNNRLNLIPVLIKAENVQSPHIDKDQVTQAGDWLTSFDRLGNLTMVEISRFKGTDNFDKMNQVTAKFQAAGKKFASTPVTASYISEAFSVNGQKFYYSTQGVPITLPGRPDMEFRATFGALEPYADVLLSDNAYLETLYATGHITEGSDADYAIPTDAHHNPASIIDAPKVISGKPSWMSDPRHR</sequence>
<dbReference type="AlphaFoldDB" id="A0A1Y2JWT1"/>
<evidence type="ECO:0000313" key="2">
    <source>
        <dbReference type="EMBL" id="OSJ36602.1"/>
    </source>
</evidence>
<dbReference type="InterPro" id="IPR030395">
    <property type="entry name" value="GP_PDE_dom"/>
</dbReference>
<dbReference type="PANTHER" id="PTHR46320">
    <property type="entry name" value="GLYCEROPHOSPHODIESTER PHOSPHODIESTERASE 1"/>
    <property type="match status" value="1"/>
</dbReference>
<organism evidence="2 3">
    <name type="scientific">Bradyrhizobium japonicum</name>
    <dbReference type="NCBI Taxonomy" id="375"/>
    <lineage>
        <taxon>Bacteria</taxon>
        <taxon>Pseudomonadati</taxon>
        <taxon>Pseudomonadota</taxon>
        <taxon>Alphaproteobacteria</taxon>
        <taxon>Hyphomicrobiales</taxon>
        <taxon>Nitrobacteraceae</taxon>
        <taxon>Bradyrhizobium</taxon>
    </lineage>
</organism>
<dbReference type="PROSITE" id="PS51704">
    <property type="entry name" value="GP_PDE"/>
    <property type="match status" value="1"/>
</dbReference>
<dbReference type="GO" id="GO:0005886">
    <property type="term" value="C:plasma membrane"/>
    <property type="evidence" value="ECO:0007669"/>
    <property type="project" value="TreeGrafter"/>
</dbReference>
<dbReference type="PANTHER" id="PTHR46320:SF1">
    <property type="entry name" value="GLYCEROPHOSPHODIESTER PHOSPHODIESTERASE 1"/>
    <property type="match status" value="1"/>
</dbReference>
<dbReference type="Gene3D" id="3.20.20.190">
    <property type="entry name" value="Phosphatidylinositol (PI) phosphodiesterase"/>
    <property type="match status" value="1"/>
</dbReference>
<dbReference type="GO" id="GO:0006580">
    <property type="term" value="P:ethanolamine metabolic process"/>
    <property type="evidence" value="ECO:0007669"/>
    <property type="project" value="TreeGrafter"/>
</dbReference>
<name>A0A1Y2JWT1_BRAJP</name>
<dbReference type="GO" id="GO:0008889">
    <property type="term" value="F:glycerophosphodiester phosphodiesterase activity"/>
    <property type="evidence" value="ECO:0007669"/>
    <property type="project" value="TreeGrafter"/>
</dbReference>
<gene>
    <name evidence="2" type="ORF">BSZ19_03430</name>
</gene>
<dbReference type="SUPFAM" id="SSF51695">
    <property type="entry name" value="PLC-like phosphodiesterases"/>
    <property type="match status" value="1"/>
</dbReference>
<dbReference type="GO" id="GO:0006644">
    <property type="term" value="P:phospholipid metabolic process"/>
    <property type="evidence" value="ECO:0007669"/>
    <property type="project" value="TreeGrafter"/>
</dbReference>
<dbReference type="InterPro" id="IPR017946">
    <property type="entry name" value="PLC-like_Pdiesterase_TIM-brl"/>
</dbReference>
<reference evidence="2 3" key="1">
    <citation type="submission" date="2017-03" db="EMBL/GenBank/DDBJ databases">
        <title>Whole genome sequences of fourteen strains of Bradyrhizobium canariense and one strain of Bradyrhizobium japonicum isolated from Lupinus (Papilionoideae: Genisteae) species in Algeria.</title>
        <authorList>
            <person name="Crovadore J."/>
            <person name="Chekireb D."/>
            <person name="Brachmann A."/>
            <person name="Chablais R."/>
            <person name="Cochard B."/>
            <person name="Lefort F."/>
        </authorList>
    </citation>
    <scope>NUCLEOTIDE SEQUENCE [LARGE SCALE GENOMIC DNA]</scope>
    <source>
        <strain evidence="2 3">UBMA197</strain>
    </source>
</reference>
<dbReference type="EMBL" id="NAFL01000186">
    <property type="protein sequence ID" value="OSJ36602.1"/>
    <property type="molecule type" value="Genomic_DNA"/>
</dbReference>
<protein>
    <recommendedName>
        <fullName evidence="1">GP-PDE domain-containing protein</fullName>
    </recommendedName>
</protein>
<feature type="domain" description="GP-PDE" evidence="1">
    <location>
        <begin position="162"/>
        <end position="417"/>
    </location>
</feature>
<proteinExistence type="predicted"/>
<dbReference type="Proteomes" id="UP000193335">
    <property type="component" value="Unassembled WGS sequence"/>
</dbReference>